<name>A0AAN9W230_9ORTH</name>
<dbReference type="EMBL" id="JAZDUA010000090">
    <property type="protein sequence ID" value="KAK7868614.1"/>
    <property type="molecule type" value="Genomic_DNA"/>
</dbReference>
<keyword evidence="4" id="KW-1185">Reference proteome</keyword>
<feature type="region of interest" description="Disordered" evidence="1">
    <location>
        <begin position="1"/>
        <end position="48"/>
    </location>
</feature>
<accession>A0AAN9W230</accession>
<evidence type="ECO:0000313" key="4">
    <source>
        <dbReference type="Proteomes" id="UP001378592"/>
    </source>
</evidence>
<evidence type="ECO:0000256" key="1">
    <source>
        <dbReference type="SAM" id="MobiDB-lite"/>
    </source>
</evidence>
<reference evidence="3 4" key="1">
    <citation type="submission" date="2024-03" db="EMBL/GenBank/DDBJ databases">
        <title>The genome assembly and annotation of the cricket Gryllus longicercus Weissman &amp; Gray.</title>
        <authorList>
            <person name="Szrajer S."/>
            <person name="Gray D."/>
            <person name="Ylla G."/>
        </authorList>
    </citation>
    <scope>NUCLEOTIDE SEQUENCE [LARGE SCALE GENOMIC DNA]</scope>
    <source>
        <strain evidence="3">DAG 2021-001</strain>
        <tissue evidence="3">Whole body minus gut</tissue>
    </source>
</reference>
<organism evidence="3 4">
    <name type="scientific">Gryllus longicercus</name>
    <dbReference type="NCBI Taxonomy" id="2509291"/>
    <lineage>
        <taxon>Eukaryota</taxon>
        <taxon>Metazoa</taxon>
        <taxon>Ecdysozoa</taxon>
        <taxon>Arthropoda</taxon>
        <taxon>Hexapoda</taxon>
        <taxon>Insecta</taxon>
        <taxon>Pterygota</taxon>
        <taxon>Neoptera</taxon>
        <taxon>Polyneoptera</taxon>
        <taxon>Orthoptera</taxon>
        <taxon>Ensifera</taxon>
        <taxon>Gryllidea</taxon>
        <taxon>Grylloidea</taxon>
        <taxon>Gryllidae</taxon>
        <taxon>Gryllinae</taxon>
        <taxon>Gryllus</taxon>
    </lineage>
</organism>
<evidence type="ECO:0000313" key="3">
    <source>
        <dbReference type="EMBL" id="KAK7868614.1"/>
    </source>
</evidence>
<protein>
    <submittedName>
        <fullName evidence="3">Uncharacterized protein</fullName>
    </submittedName>
</protein>
<dbReference type="AlphaFoldDB" id="A0AAN9W230"/>
<proteinExistence type="predicted"/>
<sequence length="234" mass="26131">MVEIDSSESSSDEEDRRLKPIRRLDGPGFTSRTRVFDAAEQPEGSAPPEFFLSLGDEQDMQQLVAAYQKQNISELASFRGNLTEPGCPEGKVEQNLSKELISLSRKFEKFSLKLKQIPQQSLAARNLHVGLQLVKEYLSAANENIKFDKNINSCDIYGYSGPLQNSEPYDEWFSPVGIKEQCALESEITLKTIPDSYDSPTQKNASSQTNISGEVIPREASAALEFFQELIKKG</sequence>
<evidence type="ECO:0000313" key="2">
    <source>
        <dbReference type="EMBL" id="KAK7788734.1"/>
    </source>
</evidence>
<feature type="compositionally biased region" description="Basic and acidic residues" evidence="1">
    <location>
        <begin position="14"/>
        <end position="25"/>
    </location>
</feature>
<comment type="caution">
    <text evidence="3">The sequence shown here is derived from an EMBL/GenBank/DDBJ whole genome shotgun (WGS) entry which is preliminary data.</text>
</comment>
<dbReference type="EMBL" id="JAZDUA010000954">
    <property type="protein sequence ID" value="KAK7788734.1"/>
    <property type="molecule type" value="Genomic_DNA"/>
</dbReference>
<gene>
    <name evidence="3" type="ORF">R5R35_008423</name>
    <name evidence="2" type="ORF">R5R35_013375</name>
</gene>
<dbReference type="Proteomes" id="UP001378592">
    <property type="component" value="Unassembled WGS sequence"/>
</dbReference>